<feature type="region of interest" description="Disordered" evidence="1">
    <location>
        <begin position="1"/>
        <end position="72"/>
    </location>
</feature>
<evidence type="ECO:0000256" key="1">
    <source>
        <dbReference type="SAM" id="MobiDB-lite"/>
    </source>
</evidence>
<reference evidence="2 3" key="1">
    <citation type="submission" date="2024-02" db="EMBL/GenBank/DDBJ databases">
        <title>De novo assembly and annotation of 12 fungi associated with fruit tree decline syndrome in Ontario, Canada.</title>
        <authorList>
            <person name="Sulman M."/>
            <person name="Ellouze W."/>
            <person name="Ilyukhin E."/>
        </authorList>
    </citation>
    <scope>NUCLEOTIDE SEQUENCE [LARGE SCALE GENOMIC DNA]</scope>
    <source>
        <strain evidence="2 3">M169</strain>
    </source>
</reference>
<keyword evidence="3" id="KW-1185">Reference proteome</keyword>
<evidence type="ECO:0000313" key="3">
    <source>
        <dbReference type="Proteomes" id="UP001430848"/>
    </source>
</evidence>
<protein>
    <recommendedName>
        <fullName evidence="4">BAG domain-containing protein</fullName>
    </recommendedName>
</protein>
<gene>
    <name evidence="2" type="ORF">SLS63_004252</name>
</gene>
<feature type="compositionally biased region" description="Low complexity" evidence="1">
    <location>
        <begin position="59"/>
        <end position="70"/>
    </location>
</feature>
<proteinExistence type="predicted"/>
<feature type="compositionally biased region" description="Polar residues" evidence="1">
    <location>
        <begin position="35"/>
        <end position="47"/>
    </location>
</feature>
<evidence type="ECO:0008006" key="4">
    <source>
        <dbReference type="Google" id="ProtNLM"/>
    </source>
</evidence>
<evidence type="ECO:0000313" key="2">
    <source>
        <dbReference type="EMBL" id="KAK7734832.1"/>
    </source>
</evidence>
<comment type="caution">
    <text evidence="2">The sequence shown here is derived from an EMBL/GenBank/DDBJ whole genome shotgun (WGS) entry which is preliminary data.</text>
</comment>
<dbReference type="Proteomes" id="UP001430848">
    <property type="component" value="Unassembled WGS sequence"/>
</dbReference>
<accession>A0ABR1PEF4</accession>
<sequence>MDPPKNFSERVKEEDLPSYGENNKMDPVTTDTHEAQLNVTPAANASLSLVPETTGGGNASQSGASSAQKQFTKRPLLELHEVEVNVMKVRQDMDANNAVVSRDKLEDESIQFKGLLILFIFSTMKLTGLLASNPASASDPKVQSEVKLMEAMATFLDERVGLMPHIYDGTPEEQARRYKVCMGYQKKIDEIKKRLATKRDQPGS</sequence>
<dbReference type="EMBL" id="JAKNSF020000015">
    <property type="protein sequence ID" value="KAK7734832.1"/>
    <property type="molecule type" value="Genomic_DNA"/>
</dbReference>
<name>A0ABR1PEF4_DIAER</name>
<organism evidence="2 3">
    <name type="scientific">Diaporthe eres</name>
    <name type="common">Phomopsis oblonga</name>
    <dbReference type="NCBI Taxonomy" id="83184"/>
    <lineage>
        <taxon>Eukaryota</taxon>
        <taxon>Fungi</taxon>
        <taxon>Dikarya</taxon>
        <taxon>Ascomycota</taxon>
        <taxon>Pezizomycotina</taxon>
        <taxon>Sordariomycetes</taxon>
        <taxon>Sordariomycetidae</taxon>
        <taxon>Diaporthales</taxon>
        <taxon>Diaporthaceae</taxon>
        <taxon>Diaporthe</taxon>
        <taxon>Diaporthe eres species complex</taxon>
    </lineage>
</organism>